<proteinExistence type="predicted"/>
<evidence type="ECO:0000313" key="2">
    <source>
        <dbReference type="Proteomes" id="UP001163835"/>
    </source>
</evidence>
<comment type="caution">
    <text evidence="1">The sequence shown here is derived from an EMBL/GenBank/DDBJ whole genome shotgun (WGS) entry which is preliminary data.</text>
</comment>
<gene>
    <name evidence="1" type="ORF">F5876DRAFT_64822</name>
</gene>
<organism evidence="1 2">
    <name type="scientific">Lentinula aff. lateritia</name>
    <dbReference type="NCBI Taxonomy" id="2804960"/>
    <lineage>
        <taxon>Eukaryota</taxon>
        <taxon>Fungi</taxon>
        <taxon>Dikarya</taxon>
        <taxon>Basidiomycota</taxon>
        <taxon>Agaricomycotina</taxon>
        <taxon>Agaricomycetes</taxon>
        <taxon>Agaricomycetidae</taxon>
        <taxon>Agaricales</taxon>
        <taxon>Marasmiineae</taxon>
        <taxon>Omphalotaceae</taxon>
        <taxon>Lentinula</taxon>
    </lineage>
</organism>
<reference evidence="1" key="1">
    <citation type="submission" date="2022-09" db="EMBL/GenBank/DDBJ databases">
        <title>A Global Phylogenomic Analysis of the Shiitake Genus Lentinula.</title>
        <authorList>
            <consortium name="DOE Joint Genome Institute"/>
            <person name="Sierra-Patev S."/>
            <person name="Min B."/>
            <person name="Naranjo-Ortiz M."/>
            <person name="Looney B."/>
            <person name="Konkel Z."/>
            <person name="Slot J.C."/>
            <person name="Sakamoto Y."/>
            <person name="Steenwyk J.L."/>
            <person name="Rokas A."/>
            <person name="Carro J."/>
            <person name="Camarero S."/>
            <person name="Ferreira P."/>
            <person name="Molpeceres G."/>
            <person name="Ruiz-Duenas F.J."/>
            <person name="Serrano A."/>
            <person name="Henrissat B."/>
            <person name="Drula E."/>
            <person name="Hughes K.W."/>
            <person name="Mata J.L."/>
            <person name="Ishikawa N.K."/>
            <person name="Vargas-Isla R."/>
            <person name="Ushijima S."/>
            <person name="Smith C.A."/>
            <person name="Ahrendt S."/>
            <person name="Andreopoulos W."/>
            <person name="He G."/>
            <person name="Labutti K."/>
            <person name="Lipzen A."/>
            <person name="Ng V."/>
            <person name="Riley R."/>
            <person name="Sandor L."/>
            <person name="Barry K."/>
            <person name="Martinez A.T."/>
            <person name="Xiao Y."/>
            <person name="Gibbons J.G."/>
            <person name="Terashima K."/>
            <person name="Grigoriev I.V."/>
            <person name="Hibbett D.S."/>
        </authorList>
    </citation>
    <scope>NUCLEOTIDE SEQUENCE</scope>
    <source>
        <strain evidence="1">TMI1499</strain>
    </source>
</reference>
<dbReference type="Proteomes" id="UP001163835">
    <property type="component" value="Unassembled WGS sequence"/>
</dbReference>
<dbReference type="EMBL" id="MU795061">
    <property type="protein sequence ID" value="KAJ3811366.1"/>
    <property type="molecule type" value="Genomic_DNA"/>
</dbReference>
<protein>
    <submittedName>
        <fullName evidence="1">Uncharacterized protein</fullName>
    </submittedName>
</protein>
<accession>A0ACC1U3I1</accession>
<evidence type="ECO:0000313" key="1">
    <source>
        <dbReference type="EMBL" id="KAJ3811366.1"/>
    </source>
</evidence>
<name>A0ACC1U3I1_9AGAR</name>
<sequence>MNELLIEICSNGKITRVANGEWRRPFWTPPKSSNDDSHADSKTTAYIENLHIPLGNPNKEIPLIILHELGSFQYNVTLRNRLDRIFSPSSHTFLVNTSGTGKTKLLFEGLCIHWGLYMTCGIDSFNLGAADFPFAVSNLDRNSTWTAYLPSTSSANHVSLLQTNIRLVYRAVSEVLLTRLLIFRMYLEVCAKEGFCLQQRQRWLELQIFPKNTIASSDAFGVLKYKITRASLSDDDLDKAISHSWDEIQSFWDSPEMSTVGDFLYIALDEANVASRKYDEAFEDHHGRYPILKELIRGLRRQLGHLPIRFVVAGTIIPENHFQSLAGEWDDFRWCSDTGSFNDPEDHRRYVSQFMPVSFASSVTGQALIDRMWYWLRGRHRYTASFLAVLLHSNFTSPHTLLGNYIRNFTEYAPHDNEEYSRGEEARYNNWYSPLGSKGLLERSLSTAEMHRAVIAFVTTARGIIDCSTKDRILITEDYGYFMDPECSQIALDEPLTVTYGAVIGLPPTSLPQVKLVTFTRTTRRLKAVDVHPWVEETYDRLVLMANSQEQTLSWFKHERDEPFCVLHHTSSIGLILVFCLQLADARCFWVFVRISSIYTNKEDPNIIQDIKDLHPNEVFCDQPEILSLLSVLPNLCLDVGPFGVLRVSGSCWPEKVMKNRIPQELYPAGLLNIEGLDEADKRVSHDMLMRRLSRVIAQNIKNEPQVVSPGVVDEDDAHQKGKRQRGRSSTVVDDTGVATVSGTRKTKSVKLDKGDDVAGPSTSGNRRTKGLKSTNVDSVTSGSGARTRKHSKGIGKPIRSRRGQSRIGDIATGRASTGLTRPDDSSSSSLPSNFPYNLRKR</sequence>
<keyword evidence="2" id="KW-1185">Reference proteome</keyword>